<comment type="cofactor">
    <cofactor evidence="1">
        <name>pantetheine 4'-phosphate</name>
        <dbReference type="ChEBI" id="CHEBI:47942"/>
    </cofactor>
</comment>
<dbReference type="GO" id="GO:0005737">
    <property type="term" value="C:cytoplasm"/>
    <property type="evidence" value="ECO:0007669"/>
    <property type="project" value="TreeGrafter"/>
</dbReference>
<comment type="caution">
    <text evidence="6">The sequence shown here is derived from an EMBL/GenBank/DDBJ whole genome shotgun (WGS) entry which is preliminary data.</text>
</comment>
<dbReference type="GO" id="GO:0043041">
    <property type="term" value="P:amino acid activation for nonribosomal peptide biosynthetic process"/>
    <property type="evidence" value="ECO:0007669"/>
    <property type="project" value="TreeGrafter"/>
</dbReference>
<dbReference type="InterPro" id="IPR010071">
    <property type="entry name" value="AA_adenyl_dom"/>
</dbReference>
<dbReference type="InterPro" id="IPR042099">
    <property type="entry name" value="ANL_N_sf"/>
</dbReference>
<dbReference type="InterPro" id="IPR009081">
    <property type="entry name" value="PP-bd_ACP"/>
</dbReference>
<evidence type="ECO:0000256" key="2">
    <source>
        <dbReference type="ARBA" id="ARBA00022450"/>
    </source>
</evidence>
<dbReference type="InterPro" id="IPR000873">
    <property type="entry name" value="AMP-dep_synth/lig_dom"/>
</dbReference>
<dbReference type="Pfam" id="PF13193">
    <property type="entry name" value="AMP-binding_C"/>
    <property type="match status" value="3"/>
</dbReference>
<evidence type="ECO:0000259" key="5">
    <source>
        <dbReference type="PROSITE" id="PS50075"/>
    </source>
</evidence>
<dbReference type="Gene3D" id="3.40.50.980">
    <property type="match status" value="2"/>
</dbReference>
<dbReference type="InterPro" id="IPR023213">
    <property type="entry name" value="CAT-like_dom_sf"/>
</dbReference>
<dbReference type="InterPro" id="IPR020806">
    <property type="entry name" value="PKS_PP-bd"/>
</dbReference>
<dbReference type="FunFam" id="2.30.38.10:FF:000001">
    <property type="entry name" value="Non-ribosomal peptide synthetase PvdI"/>
    <property type="match status" value="1"/>
</dbReference>
<dbReference type="InterPro" id="IPR045851">
    <property type="entry name" value="AMP-bd_C_sf"/>
</dbReference>
<feature type="domain" description="Carrier" evidence="5">
    <location>
        <begin position="519"/>
        <end position="594"/>
    </location>
</feature>
<accession>A0A542DFC6</accession>
<dbReference type="GO" id="GO:0003824">
    <property type="term" value="F:catalytic activity"/>
    <property type="evidence" value="ECO:0007669"/>
    <property type="project" value="InterPro"/>
</dbReference>
<dbReference type="Pfam" id="PF00550">
    <property type="entry name" value="PP-binding"/>
    <property type="match status" value="3"/>
</dbReference>
<dbReference type="InterPro" id="IPR020845">
    <property type="entry name" value="AMP-binding_CS"/>
</dbReference>
<dbReference type="PANTHER" id="PTHR45527">
    <property type="entry name" value="NONRIBOSOMAL PEPTIDE SYNTHETASE"/>
    <property type="match status" value="1"/>
</dbReference>
<dbReference type="GO" id="GO:0031177">
    <property type="term" value="F:phosphopantetheine binding"/>
    <property type="evidence" value="ECO:0007669"/>
    <property type="project" value="InterPro"/>
</dbReference>
<dbReference type="CDD" id="cd05930">
    <property type="entry name" value="A_NRPS"/>
    <property type="match status" value="2"/>
</dbReference>
<dbReference type="InterPro" id="IPR006162">
    <property type="entry name" value="Ppantetheine_attach_site"/>
</dbReference>
<dbReference type="SUPFAM" id="SSF56801">
    <property type="entry name" value="Acetyl-CoA synthetase-like"/>
    <property type="match status" value="3"/>
</dbReference>
<dbReference type="InterPro" id="IPR001242">
    <property type="entry name" value="Condensation_dom"/>
</dbReference>
<dbReference type="Gene3D" id="3.30.559.10">
    <property type="entry name" value="Chloramphenicol acetyltransferase-like domain"/>
    <property type="match status" value="4"/>
</dbReference>
<name>A0A542DFC6_AMYCI</name>
<dbReference type="OrthoDB" id="3700389at2"/>
<dbReference type="Gene3D" id="2.30.38.10">
    <property type="entry name" value="Luciferase, Domain 3"/>
    <property type="match status" value="1"/>
</dbReference>
<dbReference type="FunFam" id="1.10.1200.10:FF:000005">
    <property type="entry name" value="Nonribosomal peptide synthetase 1"/>
    <property type="match status" value="1"/>
</dbReference>
<sequence length="3544" mass="378671">MADSRQDGERGLRIEHRPGEVWRLIAAVLAEGNERVAAMRGDRSLSCSTVAGRSAALAERLRAAGVGPERPVAVLVEDGLDLLVACLAVFRAGGVYLPMDPEWPAGRLAAVLADARPVVAIVSGGTPPIEVPTLPVEAGNSGGYGHGGWPEPEPEQAAYLTYTSGSTGRPKGVLVSHGALANRMLWWQRTYPLRAGDVLLATASPSFDISVWELLAGLLAGARLVLAEHRVHGIVPYLQELMSARRVTVAHLVPSVLDELLAGMADGERLDLRLAVCGGESVPPSLRDRLLDRSDARLVHAYGPTETTITVVHDECRRGDPADAVPLGRPMHNTAMAIVDTEGRRVPLGESGELVIGGAALARGYLGLPAETAARFVPDSLGLDPAGGGRLYRTGDRVRRLPDGRILFLGRLDDQFKVRGHRVDPAEIESLLQQHPAVNRAAVRPAGAGNGTEGHRVVAYIQGDAEPERLREHLADRVAQAVVPTRWVFLERFPLMPNGKVDRAALPEAPDRVEGPVSEAGTELERELCALWADLLGVGSVGAADDFFALGGHSLIATRTVAAVWHRHRVRLSLADVLRARTVAELATRVEKLAAGEREPEPVPVSTVADELPLSRAQARILFEEEFLGGPGLFSVPVLTRWRGPVDETALRAALDGLVRRHPTLRSALAEDTEPARLLVGAATEVPFSREDLRALDPAARATRVAEAEEEMLAEPFDLGRPPLLRARLARLDEEEHVFLLVLHHLVCDRWSMRVLVEDLHELYAAARAGRAPRLDPPAHPLATVARPGGEAETARILDYWTSRLDGVPLDLDLTVGRRLRADHGHRAGRVLRLLPPERAAALAELCSARGVTPFMVLLAAFQVLLHRFSDANDVVVGAPVADRDLPGAEAVVSMLVHTVPLRADLRGNPRFAEVLDQCREAVLAAHQHQAVPIERLAGALGRRRGSGHHPLMRHLMVWEDSPGPPVELPGVTAEPMRPSARTTAFDLTLIARAWADEIDLELEFNQDALDASAAETLADAFTTSFADFLAEPNLRIGAARLTERTPAPGLVGPVEPPAPGLVGLVRAAAARRPEAAAVLDGSTVTGYAGLLRHADAVAARIRAAGGGTGDVVGVCLPRSATLVAALLGILEAGCAFLPLSPDDPDERVGRQLAVSGARWVVTTDTDRFAHLGVPVLPAEPDDPTAGTAATPPEPATDDPAYVIFTSGSTGEPKGVVVEHGALADHVRWAVSEYRLSPADRALQFCSVTFDVLLEEVFPTLAAGAAVVLRSEEAATSARALLAQCAASGVTVLNLPTGYWERLTEALIEDELAWPRSARLVVVGGQQADRATVDRWHRRVTGVRLLNAYGPTEVTIGATVAALLPGEEPPPIGVPIPNTRAYLLDRYLTPVPEGTVAELYLAGSGLARGYASRPGLTAERFLPDPFATGRTMYRTGDLAYCRRGVLYFVGRADRQVKVRGYRVELDEVERALAAHPLVDEAAVLTRDDHLEAHVATRPGVDTRELRAHLADRLPAFMVPSVVEVTSALPKTATGKVDRAGLAPVPARLAADFQPPRDDRERAACALWAEVLDVSTVGIRDSFFALGGHSLLAMDLVRRMRKRGYPGLRMPDLFEHPTIEALAPWAADAPAAEPAPVPGATPPPWAPLSWTQLGIWAQAATAAAGTFHLPVVLRLSGPLAEPALRAALEALATRHDLLRCVLEEGADGPNWRVACGTPVPLRVLDLPAAGLDARVRELIAEPFDLAAAPPVRWTLLRLSQDGDENDASDHALVIVLHHIAADGWSASGLVRELAELYAAEVERRPARLDPAPSFLALAAADRAAPPDEAGLAFWAETLRGAPERMDLPAERLPGAPRDPGRHSARLPLPRHAATALGELALRERSTVFITLLAGVQAWLARCCRQPDVVVGTPVADRDGAATAGVVGPLVNVLPIRTEVDPAGSFAEHLARTRAAVLAAFEHRSVPTQRIVRHLGLSGRGLSRVVFDLDDAATPETVPFGQATARTRPLTPTLGAFDLEVTARSTPDGWDVEVRGATETFEPAGVEHLASALARLLTGVAERPGAPLGTIDLLDARERHRLLVEPNRRTLPERPTEVLGLVAEWVARTPEATAVSASDGGLSYRELDALSDGVAAWLRGQDLPVEGPVATRMGRCRELPAVVLGIWKAGGVYVPLDPAHPDERHRRILADCGPHAVLTDRPDLDTGPIPTLAIADLRPAAPGPAHRPEPGQLAYVGYTSGSTGAPKGVQCTQRGLANQLLWSRQAYPLQPGEASAQVAAVGFDISLWEMFHPLASGGRLVVLDQDRHGDVAAIADLVAAERVAVLHLVPTLLEHYLELRPADSLRDVVCGGESPSPGLPARFAARMSATLHHTYGPTEASIIATHWRSPADPGPGGVPLGRPLPNARVYLLDPRGMPVPVGVLGELVLGGEVLARGYLGRPAATAERFLPDPFAGVPGARMYRTGDLARYRADGSLEFVGRADRQVKIAGVRIEPREVEAALGADPRVAACAVLPREDPAGVVSLVGYLVPADPATDLDRLSTELHAALRERLPRAMVPARLVPLAELPIGVNGKLDVAALPDPVPPTVPEEDVRPGTEPERTLAAIWSQVVPATGGRRIGPRDNFFDLGGDSVSAIRVVARARAAGLRVELGQVLRSPTLADLAASALPAEEPAATPLPAADGRVWLTPAQRRFLATAGRRPGHLNQAVLTEPIERVEPEPLRAALRAVAAHHDAFRLRAVWDGRGWREHAVLTPPADSLATVVVADVPLTEDSLAALARPVHEAMDIEHGPVLAALLGERPDGGQAVLLVAHHLAVDTASWEVVLSDLDTAYRRVSRGEPVNLPKPATPLAEFARALPTLAARLDTPGQREHWRRQLADLPRLPATAGGDDGGPEPVTLELGEPATGALLAATSRHRLRVDELLLAALARAIARWTGDRHAAVLRETHGRSGLPGPVDLTGTVGWLTGIHPLRVDLSTVEDPLGALRATRRALAAVPDGGVGYGLLRADDGPEPEVVVNYLGSTAGGPGPGLFARAERQVVGADTAAEHATPRGIEVLAGIDGRGLWVEWLRDPDRFARGTMLRLAGELRTELAELVSSLDGPFGVACVAADFPAVDLPEPQLRALLTARPDTRAVLPLSPAQQGMLAWHLAHPGSASYHTQILFALEGDVDEAALRWAWRQVVAHTDVFRSAFPSAGLDEPAQVIGAGPEPDWRRHTGSAADLDAVLAADRAEPFDLTRPGAQRWHWVDGGPEGRWLLWSHHHILLDGWSLPLVLADVADAHTARVAGRPWTPPRRPGYDAYLSWLSTQDEQSGERFWRAALAGATPTRLGRPTHGGSAALVTAELSAPATAALARLAERSRATLHSVVLAGWSLLLSQRCANRDLVFGVVMSLRPDEIPGAEHLIGLCLNTVPLRVRVDEDGELPALFGQVQQGLVEAYQHAAHPPSRIREWAGAADALFDNIVVFENYPGDRTGQDLGEHGRLRVVRTVENTEFAVSLTVLPGDRLTFELTYSDHALTSAEATGLVRRLARLLERIAESP</sequence>
<evidence type="ECO:0000256" key="3">
    <source>
        <dbReference type="ARBA" id="ARBA00022553"/>
    </source>
</evidence>
<keyword evidence="2" id="KW-0596">Phosphopantetheine</keyword>
<dbReference type="PROSITE" id="PS00012">
    <property type="entry name" value="PHOSPHOPANTETHEINE"/>
    <property type="match status" value="3"/>
</dbReference>
<dbReference type="Gene3D" id="3.40.50.12780">
    <property type="entry name" value="N-terminal domain of ligase-like"/>
    <property type="match status" value="2"/>
</dbReference>
<dbReference type="Proteomes" id="UP000320876">
    <property type="component" value="Unassembled WGS sequence"/>
</dbReference>
<evidence type="ECO:0000313" key="7">
    <source>
        <dbReference type="Proteomes" id="UP000320876"/>
    </source>
</evidence>
<feature type="domain" description="Carrier" evidence="5">
    <location>
        <begin position="1554"/>
        <end position="1629"/>
    </location>
</feature>
<gene>
    <name evidence="6" type="ORF">FB471_1498</name>
</gene>
<protein>
    <submittedName>
        <fullName evidence="6">Amino acid adenylation domain-containing protein</fullName>
    </submittedName>
</protein>
<dbReference type="Pfam" id="PF00501">
    <property type="entry name" value="AMP-binding"/>
    <property type="match status" value="3"/>
</dbReference>
<evidence type="ECO:0000256" key="4">
    <source>
        <dbReference type="SAM" id="MobiDB-lite"/>
    </source>
</evidence>
<dbReference type="Pfam" id="PF00668">
    <property type="entry name" value="Condensation"/>
    <property type="match status" value="4"/>
</dbReference>
<dbReference type="NCBIfam" id="NF003417">
    <property type="entry name" value="PRK04813.1"/>
    <property type="match status" value="3"/>
</dbReference>
<dbReference type="EMBL" id="VFML01000001">
    <property type="protein sequence ID" value="TQJ01782.1"/>
    <property type="molecule type" value="Genomic_DNA"/>
</dbReference>
<dbReference type="InterPro" id="IPR036736">
    <property type="entry name" value="ACP-like_sf"/>
</dbReference>
<dbReference type="PROSITE" id="PS50075">
    <property type="entry name" value="CARRIER"/>
    <property type="match status" value="3"/>
</dbReference>
<dbReference type="InterPro" id="IPR025110">
    <property type="entry name" value="AMP-bd_C"/>
</dbReference>
<dbReference type="Gene3D" id="1.10.1200.10">
    <property type="entry name" value="ACP-like"/>
    <property type="match status" value="3"/>
</dbReference>
<dbReference type="SMART" id="SM00823">
    <property type="entry name" value="PKS_PP"/>
    <property type="match status" value="3"/>
</dbReference>
<dbReference type="GO" id="GO:0044550">
    <property type="term" value="P:secondary metabolite biosynthetic process"/>
    <property type="evidence" value="ECO:0007669"/>
    <property type="project" value="TreeGrafter"/>
</dbReference>
<dbReference type="NCBIfam" id="TIGR01733">
    <property type="entry name" value="AA-adenyl-dom"/>
    <property type="match status" value="3"/>
</dbReference>
<dbReference type="PANTHER" id="PTHR45527:SF1">
    <property type="entry name" value="FATTY ACID SYNTHASE"/>
    <property type="match status" value="1"/>
</dbReference>
<dbReference type="GO" id="GO:0008610">
    <property type="term" value="P:lipid biosynthetic process"/>
    <property type="evidence" value="ECO:0007669"/>
    <property type="project" value="UniProtKB-ARBA"/>
</dbReference>
<feature type="region of interest" description="Disordered" evidence="4">
    <location>
        <begin position="1174"/>
        <end position="1198"/>
    </location>
</feature>
<dbReference type="CDD" id="cd19531">
    <property type="entry name" value="LCL_NRPS-like"/>
    <property type="match status" value="1"/>
</dbReference>
<proteinExistence type="predicted"/>
<dbReference type="RefSeq" id="WP_141996600.1">
    <property type="nucleotide sequence ID" value="NZ_VFML01000001.1"/>
</dbReference>
<dbReference type="Gene3D" id="3.30.559.30">
    <property type="entry name" value="Nonribosomal peptide synthetase, condensation domain"/>
    <property type="match status" value="4"/>
</dbReference>
<feature type="domain" description="Carrier" evidence="5">
    <location>
        <begin position="2594"/>
        <end position="2671"/>
    </location>
</feature>
<dbReference type="Gene3D" id="3.30.300.30">
    <property type="match status" value="3"/>
</dbReference>
<dbReference type="SUPFAM" id="SSF47336">
    <property type="entry name" value="ACP-like"/>
    <property type="match status" value="3"/>
</dbReference>
<dbReference type="SUPFAM" id="SSF52777">
    <property type="entry name" value="CoA-dependent acyltransferases"/>
    <property type="match status" value="8"/>
</dbReference>
<evidence type="ECO:0000313" key="6">
    <source>
        <dbReference type="EMBL" id="TQJ01782.1"/>
    </source>
</evidence>
<dbReference type="PROSITE" id="PS00455">
    <property type="entry name" value="AMP_BINDING"/>
    <property type="match status" value="3"/>
</dbReference>
<evidence type="ECO:0000256" key="1">
    <source>
        <dbReference type="ARBA" id="ARBA00001957"/>
    </source>
</evidence>
<organism evidence="6 7">
    <name type="scientific">Amycolatopsis cihanbeyliensis</name>
    <dbReference type="NCBI Taxonomy" id="1128664"/>
    <lineage>
        <taxon>Bacteria</taxon>
        <taxon>Bacillati</taxon>
        <taxon>Actinomycetota</taxon>
        <taxon>Actinomycetes</taxon>
        <taxon>Pseudonocardiales</taxon>
        <taxon>Pseudonocardiaceae</taxon>
        <taxon>Amycolatopsis</taxon>
    </lineage>
</organism>
<keyword evidence="7" id="KW-1185">Reference proteome</keyword>
<reference evidence="6 7" key="1">
    <citation type="submission" date="2019-06" db="EMBL/GenBank/DDBJ databases">
        <title>Sequencing the genomes of 1000 actinobacteria strains.</title>
        <authorList>
            <person name="Klenk H.-P."/>
        </authorList>
    </citation>
    <scope>NUCLEOTIDE SEQUENCE [LARGE SCALE GENOMIC DNA]</scope>
    <source>
        <strain evidence="6 7">DSM 45679</strain>
    </source>
</reference>
<keyword evidence="3" id="KW-0597">Phosphoprotein</keyword>